<evidence type="ECO:0000313" key="2">
    <source>
        <dbReference type="Proteomes" id="UP000254572"/>
    </source>
</evidence>
<sequence length="51" mass="5947">MNLLHILLRRRASLRYTLAADGSVTIRQGWRRVQLSHSDYLLLAQLKGWQA</sequence>
<proteinExistence type="predicted"/>
<name>A0A381EG70_9GAMM</name>
<organism evidence="1 2">
    <name type="scientific">Cardiobacterium valvarum</name>
    <dbReference type="NCBI Taxonomy" id="194702"/>
    <lineage>
        <taxon>Bacteria</taxon>
        <taxon>Pseudomonadati</taxon>
        <taxon>Pseudomonadota</taxon>
        <taxon>Gammaproteobacteria</taxon>
        <taxon>Cardiobacteriales</taxon>
        <taxon>Cardiobacteriaceae</taxon>
        <taxon>Cardiobacterium</taxon>
    </lineage>
</organism>
<protein>
    <submittedName>
        <fullName evidence="1">Uncharacterized protein</fullName>
    </submittedName>
</protein>
<dbReference type="Proteomes" id="UP000254572">
    <property type="component" value="Unassembled WGS sequence"/>
</dbReference>
<keyword evidence="2" id="KW-1185">Reference proteome</keyword>
<evidence type="ECO:0000313" key="1">
    <source>
        <dbReference type="EMBL" id="SUX25757.1"/>
    </source>
</evidence>
<dbReference type="RefSeq" id="WP_006984859.1">
    <property type="nucleotide sequence ID" value="NZ_CABMOK010000042.1"/>
</dbReference>
<gene>
    <name evidence="1" type="ORF">NCTC13294_02646</name>
</gene>
<dbReference type="OrthoDB" id="9938247at2"/>
<dbReference type="AlphaFoldDB" id="A0A381EG70"/>
<reference evidence="1 2" key="1">
    <citation type="submission" date="2018-06" db="EMBL/GenBank/DDBJ databases">
        <authorList>
            <consortium name="Pathogen Informatics"/>
            <person name="Doyle S."/>
        </authorList>
    </citation>
    <scope>NUCLEOTIDE SEQUENCE [LARGE SCALE GENOMIC DNA]</scope>
    <source>
        <strain evidence="1 2">NCTC13294</strain>
    </source>
</reference>
<dbReference type="EMBL" id="UFUW01000001">
    <property type="protein sequence ID" value="SUX25757.1"/>
    <property type="molecule type" value="Genomic_DNA"/>
</dbReference>
<accession>A0A381EG70</accession>